<dbReference type="InterPro" id="IPR028994">
    <property type="entry name" value="Integrin_alpha_N"/>
</dbReference>
<keyword evidence="1" id="KW-0732">Signal</keyword>
<gene>
    <name evidence="3" type="ORF">DEJ49_18980</name>
</gene>
<reference evidence="3 4" key="1">
    <citation type="submission" date="2018-05" db="EMBL/GenBank/DDBJ databases">
        <title>Streptomyces venezuelae.</title>
        <authorList>
            <person name="Kim W."/>
            <person name="Lee N."/>
            <person name="Cho B.-K."/>
        </authorList>
    </citation>
    <scope>NUCLEOTIDE SEQUENCE [LARGE SCALE GENOMIC DNA]</scope>
    <source>
        <strain evidence="3 4">ATCC 14585</strain>
    </source>
</reference>
<evidence type="ECO:0000313" key="3">
    <source>
        <dbReference type="EMBL" id="QES42794.1"/>
    </source>
</evidence>
<dbReference type="PANTHER" id="PTHR46580:SF2">
    <property type="entry name" value="MAM DOMAIN-CONTAINING PROTEIN"/>
    <property type="match status" value="1"/>
</dbReference>
<dbReference type="EMBL" id="CP029191">
    <property type="protein sequence ID" value="QES42794.1"/>
    <property type="molecule type" value="Genomic_DNA"/>
</dbReference>
<dbReference type="Pfam" id="PF13517">
    <property type="entry name" value="FG-GAP_3"/>
    <property type="match status" value="1"/>
</dbReference>
<evidence type="ECO:0000313" key="4">
    <source>
        <dbReference type="Proteomes" id="UP000324015"/>
    </source>
</evidence>
<evidence type="ECO:0000256" key="2">
    <source>
        <dbReference type="SAM" id="MobiDB-lite"/>
    </source>
</evidence>
<accession>A0A5P2CIW6</accession>
<dbReference type="PROSITE" id="PS51257">
    <property type="entry name" value="PROKAR_LIPOPROTEIN"/>
    <property type="match status" value="1"/>
</dbReference>
<name>A0A5P2CIW6_STRVZ</name>
<protein>
    <submittedName>
        <fullName evidence="3">Histidine kinase</fullName>
    </submittedName>
</protein>
<dbReference type="RefSeq" id="WP_150185216.1">
    <property type="nucleotide sequence ID" value="NZ_CP029191.1"/>
</dbReference>
<proteinExistence type="predicted"/>
<dbReference type="Gene3D" id="2.130.10.130">
    <property type="entry name" value="Integrin alpha, N-terminal"/>
    <property type="match status" value="2"/>
</dbReference>
<dbReference type="GO" id="GO:0016301">
    <property type="term" value="F:kinase activity"/>
    <property type="evidence" value="ECO:0007669"/>
    <property type="project" value="UniProtKB-KW"/>
</dbReference>
<feature type="region of interest" description="Disordered" evidence="2">
    <location>
        <begin position="38"/>
        <end position="83"/>
    </location>
</feature>
<feature type="compositionally biased region" description="Basic and acidic residues" evidence="2">
    <location>
        <begin position="38"/>
        <end position="48"/>
    </location>
</feature>
<keyword evidence="3" id="KW-0418">Kinase</keyword>
<sequence>MRSAGVRGAGRGTRRGGFAGAAAALSCALLLAGCGSHDDDATSDDASHKPVSMAGKGAPQQPIPRGKGGKGGKGSTVEDDFNGDGARDLVLDDLVHPDHSDDAGIGIVYGRGQGRRGLNPGARQLVSAHSNGARTNGRLPAAFDSEASCDLDGDGFSDLLVSTDPPYDGQGQPPVPLQILFGSPKGLTGKAVKLRVPPQARFGNDWPDQPVCGDFDGDGANDLVLHATGARLTYLRGPFKRNGAPRAAGKPVTAPGNNLVTGRATDVDGDGYDDVLVRKAADAAGAATSALVMGGPQGPDETGVLLPAGKDIAFGRFGKGKGMDAAVAGPKGVALRYDVPGTLRESLEAKDMAVDTGDLDGDGLSELVLNGAASGSGGSAGDIRVFRGRTSELSSDATALIQPPDHGMTEVLHVADFDGDARADLVVRTYRGDSQDIVGVYQGRPGDLVARKPLVTFSTAEFLALRGR</sequence>
<dbReference type="AlphaFoldDB" id="A0A5P2CIW6"/>
<organism evidence="3 4">
    <name type="scientific">Streptomyces venezuelae</name>
    <dbReference type="NCBI Taxonomy" id="54571"/>
    <lineage>
        <taxon>Bacteria</taxon>
        <taxon>Bacillati</taxon>
        <taxon>Actinomycetota</taxon>
        <taxon>Actinomycetes</taxon>
        <taxon>Kitasatosporales</taxon>
        <taxon>Streptomycetaceae</taxon>
        <taxon>Streptomyces</taxon>
    </lineage>
</organism>
<dbReference type="InterPro" id="IPR013517">
    <property type="entry name" value="FG-GAP"/>
</dbReference>
<dbReference type="PANTHER" id="PTHR46580">
    <property type="entry name" value="SENSOR KINASE-RELATED"/>
    <property type="match status" value="1"/>
</dbReference>
<keyword evidence="3" id="KW-0808">Transferase</keyword>
<dbReference type="SUPFAM" id="SSF69318">
    <property type="entry name" value="Integrin alpha N-terminal domain"/>
    <property type="match status" value="1"/>
</dbReference>
<dbReference type="Proteomes" id="UP000324015">
    <property type="component" value="Chromosome"/>
</dbReference>
<evidence type="ECO:0000256" key="1">
    <source>
        <dbReference type="ARBA" id="ARBA00022729"/>
    </source>
</evidence>